<dbReference type="PROSITE" id="PS00166">
    <property type="entry name" value="ENOYL_COA_HYDRATASE"/>
    <property type="match status" value="1"/>
</dbReference>
<reference evidence="3 4" key="1">
    <citation type="submission" date="2019-04" db="EMBL/GenBank/DDBJ databases">
        <authorList>
            <person name="Feng G."/>
            <person name="Zhu H."/>
        </authorList>
    </citation>
    <scope>NUCLEOTIDE SEQUENCE [LARGE SCALE GENOMIC DNA]</scope>
    <source>
        <strain evidence="3 4">6HR-1</strain>
    </source>
</reference>
<dbReference type="Pfam" id="PF00378">
    <property type="entry name" value="ECH_1"/>
    <property type="match status" value="1"/>
</dbReference>
<dbReference type="InterPro" id="IPR014748">
    <property type="entry name" value="Enoyl-CoA_hydra_C"/>
</dbReference>
<accession>A0A4Z0NSG3</accession>
<sequence length="280" mass="28709">MPASAGPTRPRGRRTPVSGDAVSLRVERRGAAAFLTFDRPAVLNALDLATADLFLAAVRTAAADEAVRVVVMRGAGRAFMAGGDVATFLADGAAAEDRIAAIIAALHEALQILATCDKPVLAAIHGAVAGAGVSLMLAADLVIAADDARLTLAYTRLGTSADGGASCSLPRVVGLRKAMEIALLNPVIDAAEAQRLSLVNRVVPADEFPAAVEALAERLAAGSLVACGAMKRLLRASFARSFPDQLAAEAESFLACAASPDFREGVAAFIAKRPPRFPGT</sequence>
<dbReference type="EMBL" id="SRLB01000007">
    <property type="protein sequence ID" value="TGD99850.1"/>
    <property type="molecule type" value="Genomic_DNA"/>
</dbReference>
<comment type="caution">
    <text evidence="3">The sequence shown here is derived from an EMBL/GenBank/DDBJ whole genome shotgun (WGS) entry which is preliminary data.</text>
</comment>
<proteinExistence type="inferred from homology"/>
<dbReference type="Gene3D" id="1.10.12.10">
    <property type="entry name" value="Lyase 2-enoyl-coa Hydratase, Chain A, domain 2"/>
    <property type="match status" value="1"/>
</dbReference>
<evidence type="ECO:0000256" key="1">
    <source>
        <dbReference type="ARBA" id="ARBA00005254"/>
    </source>
</evidence>
<dbReference type="PANTHER" id="PTHR43459:SF1">
    <property type="entry name" value="EG:BACN32G11.4 PROTEIN"/>
    <property type="match status" value="1"/>
</dbReference>
<dbReference type="AlphaFoldDB" id="A0A4Z0NSG3"/>
<dbReference type="Gene3D" id="3.90.226.10">
    <property type="entry name" value="2-enoyl-CoA Hydratase, Chain A, domain 1"/>
    <property type="match status" value="1"/>
</dbReference>
<dbReference type="InterPro" id="IPR029045">
    <property type="entry name" value="ClpP/crotonase-like_dom_sf"/>
</dbReference>
<evidence type="ECO:0000313" key="4">
    <source>
        <dbReference type="Proteomes" id="UP000297535"/>
    </source>
</evidence>
<evidence type="ECO:0000313" key="3">
    <source>
        <dbReference type="EMBL" id="TGD99850.1"/>
    </source>
</evidence>
<dbReference type="InterPro" id="IPR018376">
    <property type="entry name" value="Enoyl-CoA_hyd/isom_CS"/>
</dbReference>
<evidence type="ECO:0000256" key="2">
    <source>
        <dbReference type="RuleBase" id="RU003707"/>
    </source>
</evidence>
<organism evidence="3 4">
    <name type="scientific">Methylobacterium nonmethylotrophicum</name>
    <dbReference type="NCBI Taxonomy" id="1141884"/>
    <lineage>
        <taxon>Bacteria</taxon>
        <taxon>Pseudomonadati</taxon>
        <taxon>Pseudomonadota</taxon>
        <taxon>Alphaproteobacteria</taxon>
        <taxon>Hyphomicrobiales</taxon>
        <taxon>Methylobacteriaceae</taxon>
        <taxon>Methylobacterium</taxon>
    </lineage>
</organism>
<name>A0A4Z0NSG3_9HYPH</name>
<comment type="similarity">
    <text evidence="1 2">Belongs to the enoyl-CoA hydratase/isomerase family.</text>
</comment>
<gene>
    <name evidence="3" type="ORF">EU555_11875</name>
</gene>
<dbReference type="OrthoDB" id="9781757at2"/>
<dbReference type="InterPro" id="IPR001753">
    <property type="entry name" value="Enoyl-CoA_hydra/iso"/>
</dbReference>
<dbReference type="GO" id="GO:0003824">
    <property type="term" value="F:catalytic activity"/>
    <property type="evidence" value="ECO:0007669"/>
    <property type="project" value="InterPro"/>
</dbReference>
<keyword evidence="4" id="KW-1185">Reference proteome</keyword>
<dbReference type="SUPFAM" id="SSF52096">
    <property type="entry name" value="ClpP/crotonase"/>
    <property type="match status" value="1"/>
</dbReference>
<dbReference type="Proteomes" id="UP000297535">
    <property type="component" value="Unassembled WGS sequence"/>
</dbReference>
<dbReference type="CDD" id="cd06558">
    <property type="entry name" value="crotonase-like"/>
    <property type="match status" value="1"/>
</dbReference>
<protein>
    <submittedName>
        <fullName evidence="3">Enoyl-CoA hydratase</fullName>
    </submittedName>
</protein>
<dbReference type="PANTHER" id="PTHR43459">
    <property type="entry name" value="ENOYL-COA HYDRATASE"/>
    <property type="match status" value="1"/>
</dbReference>